<gene>
    <name evidence="1" type="ORF">Plil01_000166800</name>
</gene>
<evidence type="ECO:0000313" key="1">
    <source>
        <dbReference type="EMBL" id="GMF10910.1"/>
    </source>
</evidence>
<comment type="caution">
    <text evidence="1">The sequence shown here is derived from an EMBL/GenBank/DDBJ whole genome shotgun (WGS) entry which is preliminary data.</text>
</comment>
<organism evidence="1 2">
    <name type="scientific">Phytophthora lilii</name>
    <dbReference type="NCBI Taxonomy" id="2077276"/>
    <lineage>
        <taxon>Eukaryota</taxon>
        <taxon>Sar</taxon>
        <taxon>Stramenopiles</taxon>
        <taxon>Oomycota</taxon>
        <taxon>Peronosporomycetes</taxon>
        <taxon>Peronosporales</taxon>
        <taxon>Peronosporaceae</taxon>
        <taxon>Phytophthora</taxon>
    </lineage>
</organism>
<reference evidence="1" key="1">
    <citation type="submission" date="2023-04" db="EMBL/GenBank/DDBJ databases">
        <title>Phytophthora lilii NBRC 32176.</title>
        <authorList>
            <person name="Ichikawa N."/>
            <person name="Sato H."/>
            <person name="Tonouchi N."/>
        </authorList>
    </citation>
    <scope>NUCLEOTIDE SEQUENCE</scope>
    <source>
        <strain evidence="1">NBRC 32176</strain>
    </source>
</reference>
<keyword evidence="2" id="KW-1185">Reference proteome</keyword>
<accession>A0A9W6TCQ8</accession>
<protein>
    <submittedName>
        <fullName evidence="1">Unnamed protein product</fullName>
    </submittedName>
</protein>
<dbReference type="OrthoDB" id="88772at2759"/>
<sequence>MVQPTRDLYLKRCCVRSRADRFPGCTHPVLTIASMMVPDRDDHEALALLTVVHFVVRERLQTDGIELPHVWRGIDDYLSELPRGWPLAEVCIRTAASAMQYVVARESKEEEHSSYRMWMVTNIAALAMDRGDVKVLKWLAESYSPDTPARVEDW</sequence>
<evidence type="ECO:0000313" key="2">
    <source>
        <dbReference type="Proteomes" id="UP001165083"/>
    </source>
</evidence>
<dbReference type="AlphaFoldDB" id="A0A9W6TCQ8"/>
<name>A0A9W6TCQ8_9STRA</name>
<dbReference type="Proteomes" id="UP001165083">
    <property type="component" value="Unassembled WGS sequence"/>
</dbReference>
<proteinExistence type="predicted"/>
<dbReference type="EMBL" id="BSXW01000057">
    <property type="protein sequence ID" value="GMF10910.1"/>
    <property type="molecule type" value="Genomic_DNA"/>
</dbReference>